<evidence type="ECO:0000256" key="1">
    <source>
        <dbReference type="SAM" id="Phobius"/>
    </source>
</evidence>
<reference evidence="5" key="1">
    <citation type="journal article" date="2015" name="Nature">
        <title>Complex archaea that bridge the gap between prokaryotes and eukaryotes.</title>
        <authorList>
            <person name="Spang A."/>
            <person name="Saw J.H."/>
            <person name="Jorgensen S.L."/>
            <person name="Zaremba-Niedzwiedzka K."/>
            <person name="Martijn J."/>
            <person name="Lind A.E."/>
            <person name="van Eijk R."/>
            <person name="Schleper C."/>
            <person name="Guy L."/>
            <person name="Ettema T.J."/>
        </authorList>
    </citation>
    <scope>NUCLEOTIDE SEQUENCE</scope>
</reference>
<dbReference type="EMBL" id="LAZR01009123">
    <property type="protein sequence ID" value="KKM74551.1"/>
    <property type="molecule type" value="Genomic_DNA"/>
</dbReference>
<evidence type="ECO:0000313" key="4">
    <source>
        <dbReference type="EMBL" id="KKM24146.1"/>
    </source>
</evidence>
<evidence type="ECO:0000313" key="3">
    <source>
        <dbReference type="EMBL" id="KKL77299.1"/>
    </source>
</evidence>
<organism evidence="5">
    <name type="scientific">marine sediment metagenome</name>
    <dbReference type="NCBI Taxonomy" id="412755"/>
    <lineage>
        <taxon>unclassified sequences</taxon>
        <taxon>metagenomes</taxon>
        <taxon>ecological metagenomes</taxon>
    </lineage>
</organism>
<dbReference type="AlphaFoldDB" id="A0A0F9KIH4"/>
<evidence type="ECO:0000313" key="5">
    <source>
        <dbReference type="EMBL" id="KKM74551.1"/>
    </source>
</evidence>
<keyword evidence="1" id="KW-0472">Membrane</keyword>
<dbReference type="EMBL" id="LAZR01023790">
    <property type="protein sequence ID" value="KKL77299.1"/>
    <property type="molecule type" value="Genomic_DNA"/>
</dbReference>
<dbReference type="EMBL" id="LAZR01012984">
    <property type="protein sequence ID" value="KKM24146.1"/>
    <property type="molecule type" value="Genomic_DNA"/>
</dbReference>
<comment type="caution">
    <text evidence="5">The sequence shown here is derived from an EMBL/GenBank/DDBJ whole genome shotgun (WGS) entry which is preliminary data.</text>
</comment>
<keyword evidence="1" id="KW-0812">Transmembrane</keyword>
<accession>A0A0F9KIH4</accession>
<feature type="transmembrane region" description="Helical" evidence="1">
    <location>
        <begin position="21"/>
        <end position="40"/>
    </location>
</feature>
<protein>
    <submittedName>
        <fullName evidence="5">Uncharacterized protein</fullName>
    </submittedName>
</protein>
<evidence type="ECO:0000313" key="2">
    <source>
        <dbReference type="EMBL" id="KKL76361.1"/>
    </source>
</evidence>
<keyword evidence="1" id="KW-1133">Transmembrane helix</keyword>
<dbReference type="EMBL" id="LAZR01024072">
    <property type="protein sequence ID" value="KKL76361.1"/>
    <property type="molecule type" value="Genomic_DNA"/>
</dbReference>
<name>A0A0F9KIH4_9ZZZZ</name>
<sequence length="76" mass="8625">MPRQPVMSVIKSWFRREANGANEATLGYLLAGFSLGVWMGSLHPEVREKLEDEMADQTVAHSELTEELFKEIYPDA</sequence>
<gene>
    <name evidence="5" type="ORF">LCGC14_1399100</name>
    <name evidence="4" type="ORF">LCGC14_1607970</name>
    <name evidence="3" type="ORF">LCGC14_2036290</name>
    <name evidence="2" type="ORF">LCGC14_2045650</name>
</gene>
<proteinExistence type="predicted"/>